<dbReference type="PANTHER" id="PTHR30511">
    <property type="entry name" value="ALANINE RACEMASE"/>
    <property type="match status" value="1"/>
</dbReference>
<comment type="caution">
    <text evidence="8">The sequence shown here is derived from an EMBL/GenBank/DDBJ whole genome shotgun (WGS) entry which is preliminary data.</text>
</comment>
<dbReference type="Gene3D" id="3.20.20.10">
    <property type="entry name" value="Alanine racemase"/>
    <property type="match status" value="1"/>
</dbReference>
<feature type="modified residue" description="N6-(pyridoxal phosphate)lysine" evidence="4 5">
    <location>
        <position position="38"/>
    </location>
</feature>
<evidence type="ECO:0000256" key="2">
    <source>
        <dbReference type="ARBA" id="ARBA00022898"/>
    </source>
</evidence>
<organism evidence="8 9">
    <name type="scientific">Candidatus Acididesulfobacter diazotrophicus</name>
    <dbReference type="NCBI Taxonomy" id="2597226"/>
    <lineage>
        <taxon>Bacteria</taxon>
        <taxon>Deltaproteobacteria</taxon>
        <taxon>Candidatus Acidulodesulfobacterales</taxon>
        <taxon>Candidatus Acididesulfobacter</taxon>
    </lineage>
</organism>
<protein>
    <recommendedName>
        <fullName evidence="4">Alanine racemase</fullName>
        <ecNumber evidence="4">5.1.1.1</ecNumber>
    </recommendedName>
</protein>
<dbReference type="InterPro" id="IPR011079">
    <property type="entry name" value="Ala_racemase_C"/>
</dbReference>
<sequence length="378" mass="42415">MNMQESILEINLKNLSNNIQQLKSLNFNKNKTIIAIVKSDAYGHGLLEIAQVLEKQGINFFGIIKLDDAILLKNKLNNPKILMLSGVDEKHIKDAIEMGISICVFDLDYLKTVYAAAEKIHKKALIHLEYDSGMNRLGFKDSELFKALGYIEEIGKNGDFLEFEGIFSHFSSADTDVDYTIFQLNNYKNILKIISDRKLKPLYTHINASSSILSNEIKDDFSNSVRPGISLYGINPVNLQMQINLDLKPLMTLKTGIIQIKQIKKGCSVSYGGTFKAPNDMNIGIINAGYDNGIPRMLSNKGRVIINNQYADIIGTITMNMIIVDISKIKNASLEDETIIMGESESKRITVEEIANYAKTIPYEICLNIGKSNKRVYI</sequence>
<evidence type="ECO:0000259" key="7">
    <source>
        <dbReference type="SMART" id="SM01005"/>
    </source>
</evidence>
<dbReference type="UniPathway" id="UPA00042">
    <property type="reaction ID" value="UER00497"/>
</dbReference>
<comment type="similarity">
    <text evidence="4">Belongs to the alanine racemase family.</text>
</comment>
<evidence type="ECO:0000256" key="3">
    <source>
        <dbReference type="ARBA" id="ARBA00023235"/>
    </source>
</evidence>
<dbReference type="SMART" id="SM01005">
    <property type="entry name" value="Ala_racemase_C"/>
    <property type="match status" value="1"/>
</dbReference>
<comment type="pathway">
    <text evidence="4">Amino-acid biosynthesis; D-alanine biosynthesis; D-alanine from L-alanine: step 1/1.</text>
</comment>
<dbReference type="GO" id="GO:0005829">
    <property type="term" value="C:cytosol"/>
    <property type="evidence" value="ECO:0007669"/>
    <property type="project" value="TreeGrafter"/>
</dbReference>
<comment type="cofactor">
    <cofactor evidence="1 4 5">
        <name>pyridoxal 5'-phosphate</name>
        <dbReference type="ChEBI" id="CHEBI:597326"/>
    </cofactor>
</comment>
<dbReference type="Pfam" id="PF00842">
    <property type="entry name" value="Ala_racemase_C"/>
    <property type="match status" value="1"/>
</dbReference>
<evidence type="ECO:0000313" key="8">
    <source>
        <dbReference type="EMBL" id="RZD19553.1"/>
    </source>
</evidence>
<dbReference type="PANTHER" id="PTHR30511:SF0">
    <property type="entry name" value="ALANINE RACEMASE, CATABOLIC-RELATED"/>
    <property type="match status" value="1"/>
</dbReference>
<keyword evidence="3 4" id="KW-0413">Isomerase</keyword>
<evidence type="ECO:0000256" key="5">
    <source>
        <dbReference type="PIRSR" id="PIRSR600821-50"/>
    </source>
</evidence>
<reference evidence="8 9" key="1">
    <citation type="journal article" date="2019" name="ISME J.">
        <title>Insights into ecological role of a new deltaproteobacterial order Candidatus Acidulodesulfobacterales by metagenomics and metatranscriptomics.</title>
        <authorList>
            <person name="Tan S."/>
            <person name="Liu J."/>
            <person name="Fang Y."/>
            <person name="Hedlund B.P."/>
            <person name="Lian Z.H."/>
            <person name="Huang L.Y."/>
            <person name="Li J.T."/>
            <person name="Huang L.N."/>
            <person name="Li W.J."/>
            <person name="Jiang H.C."/>
            <person name="Dong H.L."/>
            <person name="Shu W.S."/>
        </authorList>
    </citation>
    <scope>NUCLEOTIDE SEQUENCE [LARGE SCALE GENOMIC DNA]</scope>
    <source>
        <strain evidence="8">AP1</strain>
    </source>
</reference>
<comment type="function">
    <text evidence="4">Catalyzes the interconversion of L-alanine and D-alanine. May also act on other amino acids.</text>
</comment>
<feature type="active site" description="Proton acceptor; specific for D-alanine" evidence="4">
    <location>
        <position position="38"/>
    </location>
</feature>
<dbReference type="EMBL" id="SGBB01000001">
    <property type="protein sequence ID" value="RZD19553.1"/>
    <property type="molecule type" value="Genomic_DNA"/>
</dbReference>
<dbReference type="NCBIfam" id="TIGR00492">
    <property type="entry name" value="alr"/>
    <property type="match status" value="1"/>
</dbReference>
<feature type="active site" description="Proton acceptor; specific for L-alanine" evidence="4">
    <location>
        <position position="271"/>
    </location>
</feature>
<dbReference type="InterPro" id="IPR029066">
    <property type="entry name" value="PLP-binding_barrel"/>
</dbReference>
<evidence type="ECO:0000256" key="4">
    <source>
        <dbReference type="HAMAP-Rule" id="MF_01201"/>
    </source>
</evidence>
<dbReference type="InterPro" id="IPR000821">
    <property type="entry name" value="Ala_racemase"/>
</dbReference>
<dbReference type="Proteomes" id="UP000319296">
    <property type="component" value="Unassembled WGS sequence"/>
</dbReference>
<feature type="domain" description="Alanine racemase C-terminal" evidence="7">
    <location>
        <begin position="250"/>
        <end position="378"/>
    </location>
</feature>
<proteinExistence type="inferred from homology"/>
<gene>
    <name evidence="8" type="primary">alr</name>
    <name evidence="8" type="ORF">EVG15_01340</name>
</gene>
<keyword evidence="2 4" id="KW-0663">Pyridoxal phosphate</keyword>
<evidence type="ECO:0000256" key="6">
    <source>
        <dbReference type="PIRSR" id="PIRSR600821-52"/>
    </source>
</evidence>
<dbReference type="InterPro" id="IPR001608">
    <property type="entry name" value="Ala_racemase_N"/>
</dbReference>
<dbReference type="HAMAP" id="MF_01201">
    <property type="entry name" value="Ala_racemase"/>
    <property type="match status" value="1"/>
</dbReference>
<dbReference type="Gene3D" id="2.40.37.10">
    <property type="entry name" value="Lyase, Ornithine Decarboxylase, Chain A, domain 1"/>
    <property type="match status" value="1"/>
</dbReference>
<accession>A0A519BQL6</accession>
<dbReference type="EC" id="5.1.1.1" evidence="4"/>
<dbReference type="GO" id="GO:0008784">
    <property type="term" value="F:alanine racemase activity"/>
    <property type="evidence" value="ECO:0007669"/>
    <property type="project" value="UniProtKB-UniRule"/>
</dbReference>
<dbReference type="GO" id="GO:0030170">
    <property type="term" value="F:pyridoxal phosphate binding"/>
    <property type="evidence" value="ECO:0007669"/>
    <property type="project" value="UniProtKB-UniRule"/>
</dbReference>
<evidence type="ECO:0000256" key="1">
    <source>
        <dbReference type="ARBA" id="ARBA00001933"/>
    </source>
</evidence>
<comment type="catalytic activity">
    <reaction evidence="4">
        <text>L-alanine = D-alanine</text>
        <dbReference type="Rhea" id="RHEA:20249"/>
        <dbReference type="ChEBI" id="CHEBI:57416"/>
        <dbReference type="ChEBI" id="CHEBI:57972"/>
        <dbReference type="EC" id="5.1.1.1"/>
    </reaction>
</comment>
<dbReference type="SUPFAM" id="SSF51419">
    <property type="entry name" value="PLP-binding barrel"/>
    <property type="match status" value="1"/>
</dbReference>
<dbReference type="FunFam" id="3.20.20.10:FF:000002">
    <property type="entry name" value="Alanine racemase"/>
    <property type="match status" value="1"/>
</dbReference>
<dbReference type="InterPro" id="IPR020622">
    <property type="entry name" value="Ala_racemase_pyridoxalP-BS"/>
</dbReference>
<dbReference type="AlphaFoldDB" id="A0A519BQL6"/>
<dbReference type="SUPFAM" id="SSF50621">
    <property type="entry name" value="Alanine racemase C-terminal domain-like"/>
    <property type="match status" value="1"/>
</dbReference>
<dbReference type="Pfam" id="PF01168">
    <property type="entry name" value="Ala_racemase_N"/>
    <property type="match status" value="1"/>
</dbReference>
<dbReference type="InterPro" id="IPR009006">
    <property type="entry name" value="Ala_racemase/Decarboxylase_C"/>
</dbReference>
<feature type="binding site" evidence="4 6">
    <location>
        <position position="136"/>
    </location>
    <ligand>
        <name>substrate</name>
    </ligand>
</feature>
<feature type="binding site" evidence="4 6">
    <location>
        <position position="319"/>
    </location>
    <ligand>
        <name>substrate</name>
    </ligand>
</feature>
<dbReference type="GO" id="GO:0030632">
    <property type="term" value="P:D-alanine biosynthetic process"/>
    <property type="evidence" value="ECO:0007669"/>
    <property type="project" value="UniProtKB-UniRule"/>
</dbReference>
<dbReference type="PRINTS" id="PR00992">
    <property type="entry name" value="ALARACEMASE"/>
</dbReference>
<dbReference type="PROSITE" id="PS00395">
    <property type="entry name" value="ALANINE_RACEMASE"/>
    <property type="match status" value="1"/>
</dbReference>
<name>A0A519BQL6_9DELT</name>
<evidence type="ECO:0000313" key="9">
    <source>
        <dbReference type="Proteomes" id="UP000319296"/>
    </source>
</evidence>
<dbReference type="CDD" id="cd00430">
    <property type="entry name" value="PLPDE_III_AR"/>
    <property type="match status" value="1"/>
</dbReference>